<accession>E0XSG7</accession>
<evidence type="ECO:0000313" key="2">
    <source>
        <dbReference type="EMBL" id="ADI17358.1"/>
    </source>
</evidence>
<keyword evidence="1" id="KW-0472">Membrane</keyword>
<protein>
    <submittedName>
        <fullName evidence="2">Uncharacterized protein</fullName>
    </submittedName>
</protein>
<proteinExistence type="predicted"/>
<organism evidence="2">
    <name type="scientific">uncultured Oceanospirillales bacterium HF0070_21F08</name>
    <dbReference type="NCBI Taxonomy" id="710743"/>
    <lineage>
        <taxon>Bacteria</taxon>
        <taxon>Pseudomonadati</taxon>
        <taxon>Pseudomonadota</taxon>
        <taxon>Gammaproteobacteria</taxon>
        <taxon>Oceanospirillales</taxon>
        <taxon>environmental samples</taxon>
    </lineage>
</organism>
<name>E0XSG7_9GAMM</name>
<sequence>MGWPWGRKVVWGVELVGVTVWMGLVGAGLARERSVSSGGIPERFGVGLTCLGRFADSGGLA</sequence>
<keyword evidence="1" id="KW-0812">Transmembrane</keyword>
<reference evidence="2" key="1">
    <citation type="journal article" date="2011" name="Environ. Microbiol.">
        <title>Time-series analyses of Monterey Bay coastal microbial picoplankton using a 'genome proxy' microarray.</title>
        <authorList>
            <person name="Rich V.I."/>
            <person name="Pham V.D."/>
            <person name="Eppley J."/>
            <person name="Shi Y."/>
            <person name="DeLong E.F."/>
        </authorList>
    </citation>
    <scope>NUCLEOTIDE SEQUENCE</scope>
</reference>
<dbReference type="AlphaFoldDB" id="E0XSG7"/>
<dbReference type="EMBL" id="GU474861">
    <property type="protein sequence ID" value="ADI17358.1"/>
    <property type="molecule type" value="Genomic_DNA"/>
</dbReference>
<keyword evidence="1" id="KW-1133">Transmembrane helix</keyword>
<evidence type="ECO:0000256" key="1">
    <source>
        <dbReference type="SAM" id="Phobius"/>
    </source>
</evidence>
<feature type="transmembrane region" description="Helical" evidence="1">
    <location>
        <begin position="12"/>
        <end position="30"/>
    </location>
</feature>